<gene>
    <name evidence="2" type="ORF">DES52_11238</name>
</gene>
<dbReference type="RefSeq" id="WP_110887609.1">
    <property type="nucleotide sequence ID" value="NZ_QJSX01000012.1"/>
</dbReference>
<dbReference type="Gene3D" id="1.20.58.220">
    <property type="entry name" value="Phosphate transport system protein phou homolog 2, domain 2"/>
    <property type="match status" value="1"/>
</dbReference>
<dbReference type="InterPro" id="IPR038078">
    <property type="entry name" value="PhoU-like_sf"/>
</dbReference>
<organism evidence="2 3">
    <name type="scientific">Deinococcus yavapaiensis KR-236</name>
    <dbReference type="NCBI Taxonomy" id="694435"/>
    <lineage>
        <taxon>Bacteria</taxon>
        <taxon>Thermotogati</taxon>
        <taxon>Deinococcota</taxon>
        <taxon>Deinococci</taxon>
        <taxon>Deinococcales</taxon>
        <taxon>Deinococcaceae</taxon>
        <taxon>Deinococcus</taxon>
    </lineage>
</organism>
<accession>A0A318S940</accession>
<sequence length="212" mass="24290">MALFSFLPKSPNFFRLFSASGVNAVDTARALLDLFERFENVEAKVRRIRELEHEGDRLSHELTNALTTTFLTPFDREDIIDLGENLDDFVDYMEEAARRAWLYRIHAPTAQAQAFARVLVRQAELIARGLPLLEDAKRHDELQKIVIEVKTLEDEGDRLYDEVEADLYENVGDVKSLVAAMRWGELYNLLEDATDQAQRVAKTIEGILLKHA</sequence>
<dbReference type="InterPro" id="IPR018445">
    <property type="entry name" value="Put_Phosphate_transp_reg"/>
</dbReference>
<comment type="similarity">
    <text evidence="1">Belongs to the UPF0111 family.</text>
</comment>
<name>A0A318S940_9DEIO</name>
<dbReference type="AlphaFoldDB" id="A0A318S940"/>
<comment type="caution">
    <text evidence="2">The sequence shown here is derived from an EMBL/GenBank/DDBJ whole genome shotgun (WGS) entry which is preliminary data.</text>
</comment>
<dbReference type="OrthoDB" id="9797568at2"/>
<proteinExistence type="inferred from homology"/>
<evidence type="ECO:0008006" key="4">
    <source>
        <dbReference type="Google" id="ProtNLM"/>
    </source>
</evidence>
<evidence type="ECO:0000313" key="2">
    <source>
        <dbReference type="EMBL" id="PYE52717.1"/>
    </source>
</evidence>
<dbReference type="InterPro" id="IPR052912">
    <property type="entry name" value="UPF0111_domain"/>
</dbReference>
<keyword evidence="3" id="KW-1185">Reference proteome</keyword>
<dbReference type="Proteomes" id="UP000248326">
    <property type="component" value="Unassembled WGS sequence"/>
</dbReference>
<dbReference type="PANTHER" id="PTHR37298:SF1">
    <property type="entry name" value="UPF0111 PROTEIN YKAA"/>
    <property type="match status" value="1"/>
</dbReference>
<dbReference type="EMBL" id="QJSX01000012">
    <property type="protein sequence ID" value="PYE52717.1"/>
    <property type="molecule type" value="Genomic_DNA"/>
</dbReference>
<evidence type="ECO:0000256" key="1">
    <source>
        <dbReference type="ARBA" id="ARBA00008591"/>
    </source>
</evidence>
<reference evidence="2 3" key="1">
    <citation type="submission" date="2018-06" db="EMBL/GenBank/DDBJ databases">
        <title>Genomic Encyclopedia of Type Strains, Phase IV (KMG-IV): sequencing the most valuable type-strain genomes for metagenomic binning, comparative biology and taxonomic classification.</title>
        <authorList>
            <person name="Goeker M."/>
        </authorList>
    </citation>
    <scope>NUCLEOTIDE SEQUENCE [LARGE SCALE GENOMIC DNA]</scope>
    <source>
        <strain evidence="2 3">DSM 18048</strain>
    </source>
</reference>
<dbReference type="PANTHER" id="PTHR37298">
    <property type="entry name" value="UPF0111 PROTEIN YKAA"/>
    <property type="match status" value="1"/>
</dbReference>
<dbReference type="Pfam" id="PF01865">
    <property type="entry name" value="PhoU_div"/>
    <property type="match status" value="1"/>
</dbReference>
<evidence type="ECO:0000313" key="3">
    <source>
        <dbReference type="Proteomes" id="UP000248326"/>
    </source>
</evidence>
<protein>
    <recommendedName>
        <fullName evidence="4">Phosphate transport regulator</fullName>
    </recommendedName>
</protein>